<reference evidence="2" key="1">
    <citation type="submission" date="2016-11" db="UniProtKB">
        <authorList>
            <consortium name="WormBaseParasite"/>
        </authorList>
    </citation>
    <scope>IDENTIFICATION</scope>
    <source>
        <strain evidence="2">KR3021</strain>
    </source>
</reference>
<protein>
    <submittedName>
        <fullName evidence="2">Secreted protein</fullName>
    </submittedName>
</protein>
<dbReference type="WBParaSite" id="RSKR_0000970950.1">
    <property type="protein sequence ID" value="RSKR_0000970950.1"/>
    <property type="gene ID" value="RSKR_0000970950"/>
</dbReference>
<proteinExistence type="predicted"/>
<dbReference type="Proteomes" id="UP000095286">
    <property type="component" value="Unplaced"/>
</dbReference>
<sequence>MMMVITLKLVILSVSIALISANTTYHDDKGNTAKIESTTTLMPSTTTTQPAAPLPASASSPTASFLPEMKGDDSKGANATIPIVPEVSHITSCGSNSLTAFTTLFTALVVYLYGR</sequence>
<accession>A0AC35UBF1</accession>
<organism evidence="1 2">
    <name type="scientific">Rhabditophanes sp. KR3021</name>
    <dbReference type="NCBI Taxonomy" id="114890"/>
    <lineage>
        <taxon>Eukaryota</taxon>
        <taxon>Metazoa</taxon>
        <taxon>Ecdysozoa</taxon>
        <taxon>Nematoda</taxon>
        <taxon>Chromadorea</taxon>
        <taxon>Rhabditida</taxon>
        <taxon>Tylenchina</taxon>
        <taxon>Panagrolaimomorpha</taxon>
        <taxon>Strongyloidoidea</taxon>
        <taxon>Alloionematidae</taxon>
        <taxon>Rhabditophanes</taxon>
    </lineage>
</organism>
<evidence type="ECO:0000313" key="1">
    <source>
        <dbReference type="Proteomes" id="UP000095286"/>
    </source>
</evidence>
<evidence type="ECO:0000313" key="2">
    <source>
        <dbReference type="WBParaSite" id="RSKR_0000970950.1"/>
    </source>
</evidence>
<name>A0AC35UBF1_9BILA</name>